<dbReference type="PROSITE" id="PS50404">
    <property type="entry name" value="GST_NTER"/>
    <property type="match status" value="1"/>
</dbReference>
<keyword evidence="7" id="KW-1185">Reference proteome</keyword>
<evidence type="ECO:0000313" key="6">
    <source>
        <dbReference type="EMBL" id="MCV2871903.1"/>
    </source>
</evidence>
<dbReference type="InterPro" id="IPR045073">
    <property type="entry name" value="Omega/Tau-like"/>
</dbReference>
<comment type="caution">
    <text evidence="6">The sequence shown here is derived from an EMBL/GenBank/DDBJ whole genome shotgun (WGS) entry which is preliminary data.</text>
</comment>
<dbReference type="Proteomes" id="UP001652564">
    <property type="component" value="Unassembled WGS sequence"/>
</dbReference>
<dbReference type="InterPro" id="IPR050983">
    <property type="entry name" value="GST_Omega/HSP26"/>
</dbReference>
<evidence type="ECO:0000259" key="5">
    <source>
        <dbReference type="PROSITE" id="PS50405"/>
    </source>
</evidence>
<evidence type="ECO:0000259" key="4">
    <source>
        <dbReference type="PROSITE" id="PS50404"/>
    </source>
</evidence>
<reference evidence="6 7" key="1">
    <citation type="submission" date="2022-10" db="EMBL/GenBank/DDBJ databases">
        <title>Defluviimonas sp. nov., isolated from ocean surface sediments.</title>
        <authorList>
            <person name="He W."/>
            <person name="Wang L."/>
            <person name="Zhang D.-F."/>
        </authorList>
    </citation>
    <scope>NUCLEOTIDE SEQUENCE [LARGE SCALE GENOMIC DNA]</scope>
    <source>
        <strain evidence="6 7">WL0050</strain>
    </source>
</reference>
<dbReference type="CDD" id="cd00570">
    <property type="entry name" value="GST_N_family"/>
    <property type="match status" value="1"/>
</dbReference>
<dbReference type="SUPFAM" id="SSF52833">
    <property type="entry name" value="Thioredoxin-like"/>
    <property type="match status" value="1"/>
</dbReference>
<dbReference type="Pfam" id="PF00043">
    <property type="entry name" value="GST_C"/>
    <property type="match status" value="1"/>
</dbReference>
<dbReference type="EMBL" id="JAOWKZ010000002">
    <property type="protein sequence ID" value="MCV2871903.1"/>
    <property type="molecule type" value="Genomic_DNA"/>
</dbReference>
<feature type="domain" description="GST N-terminal" evidence="4">
    <location>
        <begin position="3"/>
        <end position="81"/>
    </location>
</feature>
<dbReference type="PROSITE" id="PS50405">
    <property type="entry name" value="GST_CTER"/>
    <property type="match status" value="1"/>
</dbReference>
<keyword evidence="2" id="KW-0808">Transferase</keyword>
<dbReference type="Gene3D" id="3.40.30.10">
    <property type="entry name" value="Glutaredoxin"/>
    <property type="match status" value="1"/>
</dbReference>
<accession>A0ABT2ZL96</accession>
<evidence type="ECO:0000256" key="1">
    <source>
        <dbReference type="ARBA" id="ARBA00012452"/>
    </source>
</evidence>
<dbReference type="InterPro" id="IPR036282">
    <property type="entry name" value="Glutathione-S-Trfase_C_sf"/>
</dbReference>
<dbReference type="EC" id="2.5.1.18" evidence="1"/>
<organism evidence="6 7">
    <name type="scientific">Albidovulum litorale</name>
    <dbReference type="NCBI Taxonomy" id="2984134"/>
    <lineage>
        <taxon>Bacteria</taxon>
        <taxon>Pseudomonadati</taxon>
        <taxon>Pseudomonadota</taxon>
        <taxon>Alphaproteobacteria</taxon>
        <taxon>Rhodobacterales</taxon>
        <taxon>Paracoccaceae</taxon>
        <taxon>Albidovulum</taxon>
    </lineage>
</organism>
<dbReference type="SFLD" id="SFLDS00019">
    <property type="entry name" value="Glutathione_Transferase_(cytos"/>
    <property type="match status" value="1"/>
</dbReference>
<feature type="domain" description="GST C-terminal" evidence="5">
    <location>
        <begin position="85"/>
        <end position="205"/>
    </location>
</feature>
<dbReference type="CDD" id="cd00299">
    <property type="entry name" value="GST_C_family"/>
    <property type="match status" value="1"/>
</dbReference>
<dbReference type="InterPro" id="IPR036249">
    <property type="entry name" value="Thioredoxin-like_sf"/>
</dbReference>
<dbReference type="InterPro" id="IPR040079">
    <property type="entry name" value="Glutathione_S-Trfase"/>
</dbReference>
<dbReference type="RefSeq" id="WP_263739110.1">
    <property type="nucleotide sequence ID" value="NZ_JAOWKZ010000002.1"/>
</dbReference>
<dbReference type="PANTHER" id="PTHR43968">
    <property type="match status" value="1"/>
</dbReference>
<dbReference type="SFLD" id="SFLDG01152">
    <property type="entry name" value="Main.3:_Omega-_and_Tau-like"/>
    <property type="match status" value="1"/>
</dbReference>
<dbReference type="InterPro" id="IPR010987">
    <property type="entry name" value="Glutathione-S-Trfase_C-like"/>
</dbReference>
<dbReference type="Pfam" id="PF13409">
    <property type="entry name" value="GST_N_2"/>
    <property type="match status" value="1"/>
</dbReference>
<protein>
    <recommendedName>
        <fullName evidence="1">glutathione transferase</fullName>
        <ecNumber evidence="1">2.5.1.18</ecNumber>
    </recommendedName>
</protein>
<dbReference type="InterPro" id="IPR004045">
    <property type="entry name" value="Glutathione_S-Trfase_N"/>
</dbReference>
<dbReference type="PANTHER" id="PTHR43968:SF6">
    <property type="entry name" value="GLUTATHIONE S-TRANSFERASE OMEGA"/>
    <property type="match status" value="1"/>
</dbReference>
<sequence length="220" mass="24346">MTPKLTLISHHLCPYVQRVAIALAEKGMDFERIDIDLTNKPDWFLKLSPTGKTPVLVVDGRPIFESSVILEYLEEVGPNPLHPSDVLDRADHRGWMEYGSSILNDIAGLYNAPDASAFAAKIEDLRSKFARVEERLPGGETFDPKGLSLPDAVFAPVFRYFDTLDRIGDVAGLAGQPKLSRWRSALAGRASVRSAVATDYPARLLDFLKRRGSHLSTLLT</sequence>
<dbReference type="SFLD" id="SFLDG00358">
    <property type="entry name" value="Main_(cytGST)"/>
    <property type="match status" value="1"/>
</dbReference>
<proteinExistence type="predicted"/>
<comment type="catalytic activity">
    <reaction evidence="3">
        <text>RX + glutathione = an S-substituted glutathione + a halide anion + H(+)</text>
        <dbReference type="Rhea" id="RHEA:16437"/>
        <dbReference type="ChEBI" id="CHEBI:15378"/>
        <dbReference type="ChEBI" id="CHEBI:16042"/>
        <dbReference type="ChEBI" id="CHEBI:17792"/>
        <dbReference type="ChEBI" id="CHEBI:57925"/>
        <dbReference type="ChEBI" id="CHEBI:90779"/>
        <dbReference type="EC" id="2.5.1.18"/>
    </reaction>
</comment>
<evidence type="ECO:0000256" key="2">
    <source>
        <dbReference type="ARBA" id="ARBA00022679"/>
    </source>
</evidence>
<dbReference type="InterPro" id="IPR004046">
    <property type="entry name" value="GST_C"/>
</dbReference>
<evidence type="ECO:0000256" key="3">
    <source>
        <dbReference type="ARBA" id="ARBA00047960"/>
    </source>
</evidence>
<gene>
    <name evidence="6" type="ORF">OEZ71_06300</name>
</gene>
<evidence type="ECO:0000313" key="7">
    <source>
        <dbReference type="Proteomes" id="UP001652564"/>
    </source>
</evidence>
<name>A0ABT2ZL96_9RHOB</name>
<dbReference type="SUPFAM" id="SSF47616">
    <property type="entry name" value="GST C-terminal domain-like"/>
    <property type="match status" value="1"/>
</dbReference>
<dbReference type="Gene3D" id="1.20.1050.10">
    <property type="match status" value="1"/>
</dbReference>